<dbReference type="PANTHER" id="PTHR43441:SF2">
    <property type="entry name" value="FAMILY ACETYLTRANSFERASE, PUTATIVE (AFU_ORTHOLOGUE AFUA_7G00850)-RELATED"/>
    <property type="match status" value="1"/>
</dbReference>
<keyword evidence="3" id="KW-0808">Transferase</keyword>
<feature type="compositionally biased region" description="Basic residues" evidence="1">
    <location>
        <begin position="72"/>
        <end position="85"/>
    </location>
</feature>
<feature type="region of interest" description="Disordered" evidence="1">
    <location>
        <begin position="1"/>
        <end position="40"/>
    </location>
</feature>
<dbReference type="GO" id="GO:0005737">
    <property type="term" value="C:cytoplasm"/>
    <property type="evidence" value="ECO:0007669"/>
    <property type="project" value="TreeGrafter"/>
</dbReference>
<gene>
    <name evidence="3" type="ORF">F5544_14820</name>
</gene>
<dbReference type="EMBL" id="CP046172">
    <property type="protein sequence ID" value="QIS10848.1"/>
    <property type="molecule type" value="Genomic_DNA"/>
</dbReference>
<dbReference type="Proteomes" id="UP000503540">
    <property type="component" value="Chromosome"/>
</dbReference>
<dbReference type="GO" id="GO:1990189">
    <property type="term" value="F:protein N-terminal-serine acetyltransferase activity"/>
    <property type="evidence" value="ECO:0007669"/>
    <property type="project" value="TreeGrafter"/>
</dbReference>
<evidence type="ECO:0000313" key="4">
    <source>
        <dbReference type="Proteomes" id="UP000503540"/>
    </source>
</evidence>
<organism evidence="3 4">
    <name type="scientific">Nocardia arthritidis</name>
    <dbReference type="NCBI Taxonomy" id="228602"/>
    <lineage>
        <taxon>Bacteria</taxon>
        <taxon>Bacillati</taxon>
        <taxon>Actinomycetota</taxon>
        <taxon>Actinomycetes</taxon>
        <taxon>Mycobacteriales</taxon>
        <taxon>Nocardiaceae</taxon>
        <taxon>Nocardia</taxon>
    </lineage>
</organism>
<evidence type="ECO:0000259" key="2">
    <source>
        <dbReference type="PROSITE" id="PS51186"/>
    </source>
</evidence>
<accession>A0A6G9YCE9</accession>
<name>A0A6G9YCE9_9NOCA</name>
<dbReference type="PROSITE" id="PS51186">
    <property type="entry name" value="GNAT"/>
    <property type="match status" value="1"/>
</dbReference>
<protein>
    <submittedName>
        <fullName evidence="3">GNAT family N-acetyltransferase</fullName>
    </submittedName>
</protein>
<feature type="region of interest" description="Disordered" evidence="1">
    <location>
        <begin position="61"/>
        <end position="102"/>
    </location>
</feature>
<reference evidence="3 4" key="1">
    <citation type="journal article" date="2019" name="ACS Chem. Biol.">
        <title>Identification and Mobilization of a Cryptic Antibiotic Biosynthesis Gene Locus from a Human-Pathogenic Nocardia Isolate.</title>
        <authorList>
            <person name="Herisse M."/>
            <person name="Ishida K."/>
            <person name="Porter J.L."/>
            <person name="Howden B."/>
            <person name="Hertweck C."/>
            <person name="Stinear T.P."/>
            <person name="Pidot S.J."/>
        </authorList>
    </citation>
    <scope>NUCLEOTIDE SEQUENCE [LARGE SCALE GENOMIC DNA]</scope>
    <source>
        <strain evidence="3 4">AUSMDU00012717</strain>
    </source>
</reference>
<feature type="compositionally biased region" description="Basic residues" evidence="1">
    <location>
        <begin position="9"/>
        <end position="34"/>
    </location>
</feature>
<dbReference type="InterPro" id="IPR051908">
    <property type="entry name" value="Ribosomal_N-acetyltransferase"/>
</dbReference>
<proteinExistence type="predicted"/>
<dbReference type="InterPro" id="IPR016181">
    <property type="entry name" value="Acyl_CoA_acyltransferase"/>
</dbReference>
<dbReference type="InterPro" id="IPR000182">
    <property type="entry name" value="GNAT_dom"/>
</dbReference>
<evidence type="ECO:0000256" key="1">
    <source>
        <dbReference type="SAM" id="MobiDB-lite"/>
    </source>
</evidence>
<dbReference type="SUPFAM" id="SSF55729">
    <property type="entry name" value="Acyl-CoA N-acyltransferases (Nat)"/>
    <property type="match status" value="1"/>
</dbReference>
<dbReference type="GO" id="GO:0008999">
    <property type="term" value="F:protein-N-terminal-alanine acetyltransferase activity"/>
    <property type="evidence" value="ECO:0007669"/>
    <property type="project" value="TreeGrafter"/>
</dbReference>
<dbReference type="Pfam" id="PF13302">
    <property type="entry name" value="Acetyltransf_3"/>
    <property type="match status" value="1"/>
</dbReference>
<sequence>MGSAAAQRGAHRAARPHPRRRAPGHRRRLHHHAIGRAAGDLTGDRQRACLDPARCGLDREHAAPQFGAAPAHHPRRRTPRRRSRNRSADRLTGARGGARLPTGIKGLRTRRTTRDDGRVVVSDGVVTLRPIVIADAEAHLAGEDDELAHWLNGGRGTLESVVAHFDRCELRWRNNGASRTFAIVDAVSGTLAGTIDAHTRQPYLAVGQANLAYGVYPDWRKRGYATRAVELVCRYLAESELAKCAVIRVDPENIASASVARRAGFAFSHTTEDDDGRVDWYLRAV</sequence>
<feature type="domain" description="N-acetyltransferase" evidence="2">
    <location>
        <begin position="126"/>
        <end position="285"/>
    </location>
</feature>
<dbReference type="PANTHER" id="PTHR43441">
    <property type="entry name" value="RIBOSOMAL-PROTEIN-SERINE ACETYLTRANSFERASE"/>
    <property type="match status" value="1"/>
</dbReference>
<dbReference type="KEGG" id="nah:F5544_14820"/>
<dbReference type="Gene3D" id="3.40.630.30">
    <property type="match status" value="1"/>
</dbReference>
<evidence type="ECO:0000313" key="3">
    <source>
        <dbReference type="EMBL" id="QIS10848.1"/>
    </source>
</evidence>
<dbReference type="AlphaFoldDB" id="A0A6G9YCE9"/>
<keyword evidence="4" id="KW-1185">Reference proteome</keyword>